<dbReference type="STRING" id="1407055.NITUZ_30148"/>
<organism evidence="1 2">
    <name type="scientific">Candidatus Nitrosotenuis uzonensis</name>
    <dbReference type="NCBI Taxonomy" id="1407055"/>
    <lineage>
        <taxon>Archaea</taxon>
        <taxon>Nitrososphaerota</taxon>
        <taxon>Candidatus Nitrosotenuis</taxon>
    </lineage>
</organism>
<dbReference type="AlphaFoldDB" id="V6ARU6"/>
<accession>V6ARU6</accession>
<name>V6ARU6_9ARCH</name>
<reference evidence="1 2" key="1">
    <citation type="journal article" date="2013" name="PLoS ONE">
        <title>Enrichment and Genome Sequence of the Group I.1a Ammonia-Oxidizing Archaeon ?Ca. Nitrosotenuis uzonensis? Representing a Clade Globally.</title>
        <authorList>
            <person name="Lebedeva E.V."/>
            <person name="Hatzenpichler R."/>
            <person name="Pelletier E."/>
            <person name="Schuster N."/>
            <person name="Hauzmayer S."/>
            <person name="Bulaev A."/>
            <person name="Grigor'eva N.V."/>
            <person name="Galushko A."/>
            <person name="Schmid M."/>
            <person name="Palatinszky M."/>
            <person name="Le Paslier D."/>
            <person name="Daims H."/>
            <person name="Wagner M."/>
        </authorList>
    </citation>
    <scope>NUCLEOTIDE SEQUENCE [LARGE SCALE GENOMIC DNA]</scope>
    <source>
        <strain evidence="1 2">N4</strain>
    </source>
</reference>
<comment type="caution">
    <text evidence="1">The sequence shown here is derived from an EMBL/GenBank/DDBJ whole genome shotgun (WGS) entry which is preliminary data.</text>
</comment>
<evidence type="ECO:0000313" key="2">
    <source>
        <dbReference type="Proteomes" id="UP000018159"/>
    </source>
</evidence>
<evidence type="ECO:0000313" key="1">
    <source>
        <dbReference type="EMBL" id="CDI05456.1"/>
    </source>
</evidence>
<protein>
    <submittedName>
        <fullName evidence="1">Uncharacterized protein</fullName>
    </submittedName>
</protein>
<proteinExistence type="predicted"/>
<dbReference type="EMBL" id="CBTY010000008">
    <property type="protein sequence ID" value="CDI05456.1"/>
    <property type="molecule type" value="Genomic_DNA"/>
</dbReference>
<keyword evidence="2" id="KW-1185">Reference proteome</keyword>
<sequence length="250" mass="29077">MCHIRIVRITSLAKHINRITNNEDEVKKKYNQNVSAEDEWSHITGVGSKIEAADPMNVSDRTIFFSNKIKPVTKQEIVQEKTEEMKDQMSNTNQYMKFVNVLLKQKTENIKKILEQEKRFAEELNCFQDTPKSRHELEKLNPKYVGEKDIHAVLSNLEVEYGKIKEKFEYQQSLIEKTKNQLLAKMQQIEAVREELKYVEQKQTAKQVDDPLLTIKMELKKMGINDESGKISKALQMLANKSNDNADTQS</sequence>
<gene>
    <name evidence="1" type="ORF">NITUZ_30148</name>
</gene>
<dbReference type="Proteomes" id="UP000018159">
    <property type="component" value="Unassembled WGS sequence"/>
</dbReference>